<reference evidence="12 13" key="1">
    <citation type="journal article" date="2018" name="Sci. Data">
        <title>The draft genome sequence of cork oak.</title>
        <authorList>
            <person name="Ramos A.M."/>
            <person name="Usie A."/>
            <person name="Barbosa P."/>
            <person name="Barros P.M."/>
            <person name="Capote T."/>
            <person name="Chaves I."/>
            <person name="Simoes F."/>
            <person name="Abreu I."/>
            <person name="Carrasquinho I."/>
            <person name="Faro C."/>
            <person name="Guimaraes J.B."/>
            <person name="Mendonca D."/>
            <person name="Nobrega F."/>
            <person name="Rodrigues L."/>
            <person name="Saibo N.J.M."/>
            <person name="Varela M.C."/>
            <person name="Egas C."/>
            <person name="Matos J."/>
            <person name="Miguel C.M."/>
            <person name="Oliveira M.M."/>
            <person name="Ricardo C.P."/>
            <person name="Goncalves S."/>
        </authorList>
    </citation>
    <scope>NUCLEOTIDE SEQUENCE [LARGE SCALE GENOMIC DNA]</scope>
    <source>
        <strain evidence="13">cv. HL8</strain>
    </source>
</reference>
<evidence type="ECO:0000256" key="3">
    <source>
        <dbReference type="ARBA" id="ARBA00022679"/>
    </source>
</evidence>
<evidence type="ECO:0000256" key="4">
    <source>
        <dbReference type="ARBA" id="ARBA00022723"/>
    </source>
</evidence>
<evidence type="ECO:0000259" key="11">
    <source>
        <dbReference type="PROSITE" id="PS51873"/>
    </source>
</evidence>
<dbReference type="PANTHER" id="PTHR11685">
    <property type="entry name" value="RBR FAMILY RING FINGER AND IBR DOMAIN-CONTAINING"/>
    <property type="match status" value="1"/>
</dbReference>
<comment type="caution">
    <text evidence="12">The sequence shown here is derived from an EMBL/GenBank/DDBJ whole genome shotgun (WGS) entry which is preliminary data.</text>
</comment>
<evidence type="ECO:0000256" key="8">
    <source>
        <dbReference type="ARBA" id="ARBA00022833"/>
    </source>
</evidence>
<comment type="similarity">
    <text evidence="2">Belongs to the RBR family. Ariadne subfamily.</text>
</comment>
<name>A0AAW0L403_QUESU</name>
<keyword evidence="8" id="KW-0862">Zinc</keyword>
<feature type="domain" description="RING-type" evidence="11">
    <location>
        <begin position="7"/>
        <end position="199"/>
    </location>
</feature>
<dbReference type="InterPro" id="IPR031127">
    <property type="entry name" value="E3_UB_ligase_RBR"/>
</dbReference>
<dbReference type="InterPro" id="IPR044066">
    <property type="entry name" value="TRIAD_supradom"/>
</dbReference>
<accession>A0AAW0L403</accession>
<keyword evidence="7" id="KW-0833">Ubl conjugation pathway</keyword>
<proteinExistence type="inferred from homology"/>
<organism evidence="12 13">
    <name type="scientific">Quercus suber</name>
    <name type="common">Cork oak</name>
    <dbReference type="NCBI Taxonomy" id="58331"/>
    <lineage>
        <taxon>Eukaryota</taxon>
        <taxon>Viridiplantae</taxon>
        <taxon>Streptophyta</taxon>
        <taxon>Embryophyta</taxon>
        <taxon>Tracheophyta</taxon>
        <taxon>Spermatophyta</taxon>
        <taxon>Magnoliopsida</taxon>
        <taxon>eudicotyledons</taxon>
        <taxon>Gunneridae</taxon>
        <taxon>Pentapetalae</taxon>
        <taxon>rosids</taxon>
        <taxon>fabids</taxon>
        <taxon>Fagales</taxon>
        <taxon>Fagaceae</taxon>
        <taxon>Quercus</taxon>
    </lineage>
</organism>
<dbReference type="PROSITE" id="PS00518">
    <property type="entry name" value="ZF_RING_1"/>
    <property type="match status" value="1"/>
</dbReference>
<dbReference type="GO" id="GO:0004842">
    <property type="term" value="F:ubiquitin-protein transferase activity"/>
    <property type="evidence" value="ECO:0007669"/>
    <property type="project" value="InterPro"/>
</dbReference>
<gene>
    <name evidence="12" type="primary">rnf217_1</name>
    <name evidence="12" type="ORF">CFP56_008853</name>
</gene>
<evidence type="ECO:0000256" key="2">
    <source>
        <dbReference type="ARBA" id="ARBA00005884"/>
    </source>
</evidence>
<evidence type="ECO:0000256" key="9">
    <source>
        <dbReference type="PROSITE-ProRule" id="PRU00175"/>
    </source>
</evidence>
<keyword evidence="5" id="KW-0677">Repeat</keyword>
<evidence type="ECO:0000256" key="6">
    <source>
        <dbReference type="ARBA" id="ARBA00022771"/>
    </source>
</evidence>
<evidence type="ECO:0000313" key="13">
    <source>
        <dbReference type="Proteomes" id="UP000237347"/>
    </source>
</evidence>
<dbReference type="AlphaFoldDB" id="A0AAW0L403"/>
<dbReference type="SUPFAM" id="SSF57850">
    <property type="entry name" value="RING/U-box"/>
    <property type="match status" value="2"/>
</dbReference>
<evidence type="ECO:0000256" key="1">
    <source>
        <dbReference type="ARBA" id="ARBA00003976"/>
    </source>
</evidence>
<keyword evidence="3" id="KW-0808">Transferase</keyword>
<dbReference type="Gene3D" id="3.30.40.10">
    <property type="entry name" value="Zinc/RING finger domain, C3HC4 (zinc finger)"/>
    <property type="match status" value="1"/>
</dbReference>
<dbReference type="PROSITE" id="PS50089">
    <property type="entry name" value="ZF_RING_2"/>
    <property type="match status" value="1"/>
</dbReference>
<dbReference type="GO" id="GO:0016567">
    <property type="term" value="P:protein ubiquitination"/>
    <property type="evidence" value="ECO:0007669"/>
    <property type="project" value="InterPro"/>
</dbReference>
<dbReference type="InterPro" id="IPR017907">
    <property type="entry name" value="Znf_RING_CS"/>
</dbReference>
<dbReference type="InterPro" id="IPR013083">
    <property type="entry name" value="Znf_RING/FYVE/PHD"/>
</dbReference>
<dbReference type="GO" id="GO:0008270">
    <property type="term" value="F:zinc ion binding"/>
    <property type="evidence" value="ECO:0007669"/>
    <property type="project" value="UniProtKB-KW"/>
</dbReference>
<sequence length="199" mass="23210">MELSSSNWKICEICTELKSSKEMFRNKDRCVHSICTDCIVKHINAKVEDKVAKIKCPNWFNCQQVLELHTCQKIIPKSLFVKWCDLLCSLAIPPNKRSYCPNRKCLELVINECGGIVKRSECPKCKQLYCFQCNVPWPECNNCQRFEKDDKMFKKLAVSKRWIKCPTCNYYVERIGGCVFMRCSFVILANHLRNSSETT</sequence>
<keyword evidence="4" id="KW-0479">Metal-binding</keyword>
<protein>
    <submittedName>
        <fullName evidence="12">E3 ubiquitin-protein ligase rnf217</fullName>
    </submittedName>
</protein>
<dbReference type="InterPro" id="IPR001841">
    <property type="entry name" value="Znf_RING"/>
</dbReference>
<keyword evidence="6 9" id="KW-0863">Zinc-finger</keyword>
<keyword evidence="13" id="KW-1185">Reference proteome</keyword>
<evidence type="ECO:0000256" key="7">
    <source>
        <dbReference type="ARBA" id="ARBA00022786"/>
    </source>
</evidence>
<comment type="function">
    <text evidence="1">Might act as an E3 ubiquitin-protein ligase, or as part of E3 complex, which accepts ubiquitin from specific E2 ubiquitin-conjugating enzymes and then transfers it to substrates.</text>
</comment>
<evidence type="ECO:0000313" key="12">
    <source>
        <dbReference type="EMBL" id="KAK7845817.1"/>
    </source>
</evidence>
<dbReference type="PROSITE" id="PS51873">
    <property type="entry name" value="TRIAD"/>
    <property type="match status" value="1"/>
</dbReference>
<dbReference type="Proteomes" id="UP000237347">
    <property type="component" value="Unassembled WGS sequence"/>
</dbReference>
<evidence type="ECO:0000259" key="10">
    <source>
        <dbReference type="PROSITE" id="PS50089"/>
    </source>
</evidence>
<dbReference type="EMBL" id="PKMF04000164">
    <property type="protein sequence ID" value="KAK7845817.1"/>
    <property type="molecule type" value="Genomic_DNA"/>
</dbReference>
<feature type="domain" description="RING-type" evidence="10">
    <location>
        <begin position="11"/>
        <end position="57"/>
    </location>
</feature>
<evidence type="ECO:0000256" key="5">
    <source>
        <dbReference type="ARBA" id="ARBA00022737"/>
    </source>
</evidence>